<dbReference type="EMBL" id="BIMR01000269">
    <property type="protein sequence ID" value="GCE77864.1"/>
    <property type="molecule type" value="Genomic_DNA"/>
</dbReference>
<evidence type="ECO:0000313" key="3">
    <source>
        <dbReference type="Proteomes" id="UP000289954"/>
    </source>
</evidence>
<organism evidence="2 3">
    <name type="scientific">Cellulomonas biazotea</name>
    <dbReference type="NCBI Taxonomy" id="1709"/>
    <lineage>
        <taxon>Bacteria</taxon>
        <taxon>Bacillati</taxon>
        <taxon>Actinomycetota</taxon>
        <taxon>Actinomycetes</taxon>
        <taxon>Micrococcales</taxon>
        <taxon>Cellulomonadaceae</taxon>
        <taxon>Cellulomonas</taxon>
    </lineage>
</organism>
<evidence type="ECO:0000313" key="2">
    <source>
        <dbReference type="EMBL" id="GCE77864.1"/>
    </source>
</evidence>
<feature type="region of interest" description="Disordered" evidence="1">
    <location>
        <begin position="1"/>
        <end position="112"/>
    </location>
</feature>
<reference evidence="2 3" key="1">
    <citation type="submission" date="2019-01" db="EMBL/GenBank/DDBJ databases">
        <title>Draft genome sequence of Cellulomonas takizawaensis strain TKZ-21.</title>
        <authorList>
            <person name="Yamamura H."/>
            <person name="Hayashi T."/>
            <person name="Hamada M."/>
            <person name="Serisawa Y."/>
            <person name="Matsuyama K."/>
            <person name="Nakagawa Y."/>
            <person name="Otoguro M."/>
            <person name="Yanagida F."/>
            <person name="Hayakawa M."/>
        </authorList>
    </citation>
    <scope>NUCLEOTIDE SEQUENCE [LARGE SCALE GENOMIC DNA]</scope>
    <source>
        <strain evidence="2 3">NBRC12680</strain>
    </source>
</reference>
<dbReference type="Proteomes" id="UP000289954">
    <property type="component" value="Unassembled WGS sequence"/>
</dbReference>
<proteinExistence type="predicted"/>
<dbReference type="AlphaFoldDB" id="A0A402DUR5"/>
<protein>
    <submittedName>
        <fullName evidence="2">Uncharacterized protein</fullName>
    </submittedName>
</protein>
<accession>A0A402DUR5</accession>
<feature type="compositionally biased region" description="Low complexity" evidence="1">
    <location>
        <begin position="41"/>
        <end position="64"/>
    </location>
</feature>
<feature type="compositionally biased region" description="Pro residues" evidence="1">
    <location>
        <begin position="92"/>
        <end position="102"/>
    </location>
</feature>
<gene>
    <name evidence="2" type="ORF">CBZ_29200</name>
</gene>
<sequence>MSRSTHPPTGAAVPPAHALGAHAPGTPPVALSAPRAAAGHTPLTLAPAADLPTLDATTPTSLDPAGPALLTSGPGALATLPVVQRRTEPVVAPQPPAPPDVPTAPVQRAEDGAPIASAPPVALDAASGTAAAGASASMFAAASPADLDELARKLMPPLMRRVRGQLLVDRERRGIRTDR</sequence>
<comment type="caution">
    <text evidence="2">The sequence shown here is derived from an EMBL/GenBank/DDBJ whole genome shotgun (WGS) entry which is preliminary data.</text>
</comment>
<evidence type="ECO:0000256" key="1">
    <source>
        <dbReference type="SAM" id="MobiDB-lite"/>
    </source>
</evidence>
<feature type="compositionally biased region" description="Low complexity" evidence="1">
    <location>
        <begin position="10"/>
        <end position="24"/>
    </location>
</feature>
<name>A0A402DUR5_9CELL</name>
<keyword evidence="3" id="KW-1185">Reference proteome</keyword>